<evidence type="ECO:0000313" key="1">
    <source>
        <dbReference type="EMBL" id="OJJ83806.1"/>
    </source>
</evidence>
<dbReference type="OrthoDB" id="3582307at2759"/>
<accession>A0A1L9VIQ1</accession>
<organism evidence="1 2">
    <name type="scientific">Aspergillus glaucus CBS 516.65</name>
    <dbReference type="NCBI Taxonomy" id="1160497"/>
    <lineage>
        <taxon>Eukaryota</taxon>
        <taxon>Fungi</taxon>
        <taxon>Dikarya</taxon>
        <taxon>Ascomycota</taxon>
        <taxon>Pezizomycotina</taxon>
        <taxon>Eurotiomycetes</taxon>
        <taxon>Eurotiomycetidae</taxon>
        <taxon>Eurotiales</taxon>
        <taxon>Aspergillaceae</taxon>
        <taxon>Aspergillus</taxon>
        <taxon>Aspergillus subgen. Aspergillus</taxon>
    </lineage>
</organism>
<keyword evidence="2" id="KW-1185">Reference proteome</keyword>
<evidence type="ECO:0000313" key="2">
    <source>
        <dbReference type="Proteomes" id="UP000184300"/>
    </source>
</evidence>
<name>A0A1L9VIQ1_ASPGL</name>
<gene>
    <name evidence="1" type="ORF">ASPGLDRAFT_47488</name>
</gene>
<dbReference type="AlphaFoldDB" id="A0A1L9VIQ1"/>
<dbReference type="EMBL" id="KV878898">
    <property type="protein sequence ID" value="OJJ83806.1"/>
    <property type="molecule type" value="Genomic_DNA"/>
</dbReference>
<dbReference type="VEuPathDB" id="FungiDB:ASPGLDRAFT_47488"/>
<protein>
    <submittedName>
        <fullName evidence="1">Uncharacterized protein</fullName>
    </submittedName>
</protein>
<sequence>MASFAMLVVFADNGAELSRHSFLILCNSFVLLNMRRPVRCQLVKKSPALGQSESYNSHQRQRILLNYFPMSSFFWRMYPVVTRLLRRWHGMLGLPRQSPPSWYRDRLREELRERRTATTPWQRLSETSDVLFSLSRASFDGFPIRRLPSITGPSHVLVYAYMLAKYTSRWTFYRVAAMLCRAPQYNLVREVVNPTRDQKLDEVASRHRIDREQFKRVSRQLRRLWPLFP</sequence>
<reference evidence="2" key="1">
    <citation type="journal article" date="2017" name="Genome Biol.">
        <title>Comparative genomics reveals high biological diversity and specific adaptations in the industrially and medically important fungal genus Aspergillus.</title>
        <authorList>
            <person name="de Vries R.P."/>
            <person name="Riley R."/>
            <person name="Wiebenga A."/>
            <person name="Aguilar-Osorio G."/>
            <person name="Amillis S."/>
            <person name="Uchima C.A."/>
            <person name="Anderluh G."/>
            <person name="Asadollahi M."/>
            <person name="Askin M."/>
            <person name="Barry K."/>
            <person name="Battaglia E."/>
            <person name="Bayram O."/>
            <person name="Benocci T."/>
            <person name="Braus-Stromeyer S.A."/>
            <person name="Caldana C."/>
            <person name="Canovas D."/>
            <person name="Cerqueira G.C."/>
            <person name="Chen F."/>
            <person name="Chen W."/>
            <person name="Choi C."/>
            <person name="Clum A."/>
            <person name="Dos Santos R.A."/>
            <person name="Damasio A.R."/>
            <person name="Diallinas G."/>
            <person name="Emri T."/>
            <person name="Fekete E."/>
            <person name="Flipphi M."/>
            <person name="Freyberg S."/>
            <person name="Gallo A."/>
            <person name="Gournas C."/>
            <person name="Habgood R."/>
            <person name="Hainaut M."/>
            <person name="Harispe M.L."/>
            <person name="Henrissat B."/>
            <person name="Hilden K.S."/>
            <person name="Hope R."/>
            <person name="Hossain A."/>
            <person name="Karabika E."/>
            <person name="Karaffa L."/>
            <person name="Karanyi Z."/>
            <person name="Krasevec N."/>
            <person name="Kuo A."/>
            <person name="Kusch H."/>
            <person name="LaButti K."/>
            <person name="Lagendijk E.L."/>
            <person name="Lapidus A."/>
            <person name="Levasseur A."/>
            <person name="Lindquist E."/>
            <person name="Lipzen A."/>
            <person name="Logrieco A.F."/>
            <person name="MacCabe A."/>
            <person name="Maekelae M.R."/>
            <person name="Malavazi I."/>
            <person name="Melin P."/>
            <person name="Meyer V."/>
            <person name="Mielnichuk N."/>
            <person name="Miskei M."/>
            <person name="Molnar A.P."/>
            <person name="Mule G."/>
            <person name="Ngan C.Y."/>
            <person name="Orejas M."/>
            <person name="Orosz E."/>
            <person name="Ouedraogo J.P."/>
            <person name="Overkamp K.M."/>
            <person name="Park H.-S."/>
            <person name="Perrone G."/>
            <person name="Piumi F."/>
            <person name="Punt P.J."/>
            <person name="Ram A.F."/>
            <person name="Ramon A."/>
            <person name="Rauscher S."/>
            <person name="Record E."/>
            <person name="Riano-Pachon D.M."/>
            <person name="Robert V."/>
            <person name="Roehrig J."/>
            <person name="Ruller R."/>
            <person name="Salamov A."/>
            <person name="Salih N.S."/>
            <person name="Samson R.A."/>
            <person name="Sandor E."/>
            <person name="Sanguinetti M."/>
            <person name="Schuetze T."/>
            <person name="Sepcic K."/>
            <person name="Shelest E."/>
            <person name="Sherlock G."/>
            <person name="Sophianopoulou V."/>
            <person name="Squina F.M."/>
            <person name="Sun H."/>
            <person name="Susca A."/>
            <person name="Todd R.B."/>
            <person name="Tsang A."/>
            <person name="Unkles S.E."/>
            <person name="van de Wiele N."/>
            <person name="van Rossen-Uffink D."/>
            <person name="Oliveira J.V."/>
            <person name="Vesth T.C."/>
            <person name="Visser J."/>
            <person name="Yu J.-H."/>
            <person name="Zhou M."/>
            <person name="Andersen M.R."/>
            <person name="Archer D.B."/>
            <person name="Baker S.E."/>
            <person name="Benoit I."/>
            <person name="Brakhage A.A."/>
            <person name="Braus G.H."/>
            <person name="Fischer R."/>
            <person name="Frisvad J.C."/>
            <person name="Goldman G.H."/>
            <person name="Houbraken J."/>
            <person name="Oakley B."/>
            <person name="Pocsi I."/>
            <person name="Scazzocchio C."/>
            <person name="Seiboth B."/>
            <person name="vanKuyk P.A."/>
            <person name="Wortman J."/>
            <person name="Dyer P.S."/>
            <person name="Grigoriev I.V."/>
        </authorList>
    </citation>
    <scope>NUCLEOTIDE SEQUENCE [LARGE SCALE GENOMIC DNA]</scope>
    <source>
        <strain evidence="2">CBS 516.65</strain>
    </source>
</reference>
<proteinExistence type="predicted"/>
<dbReference type="RefSeq" id="XP_022400504.1">
    <property type="nucleotide sequence ID" value="XM_022546687.1"/>
</dbReference>
<dbReference type="GeneID" id="34462948"/>
<dbReference type="Proteomes" id="UP000184300">
    <property type="component" value="Unassembled WGS sequence"/>
</dbReference>